<feature type="DNA-binding region" description="H-T-H motif" evidence="4">
    <location>
        <begin position="58"/>
        <end position="77"/>
    </location>
</feature>
<dbReference type="InterPro" id="IPR009057">
    <property type="entry name" value="Homeodomain-like_sf"/>
</dbReference>
<evidence type="ECO:0000256" key="3">
    <source>
        <dbReference type="ARBA" id="ARBA00023163"/>
    </source>
</evidence>
<dbReference type="PRINTS" id="PR00455">
    <property type="entry name" value="HTHTETR"/>
</dbReference>
<dbReference type="SUPFAM" id="SSF48498">
    <property type="entry name" value="Tetracyclin repressor-like, C-terminal domain"/>
    <property type="match status" value="1"/>
</dbReference>
<dbReference type="InterPro" id="IPR001647">
    <property type="entry name" value="HTH_TetR"/>
</dbReference>
<evidence type="ECO:0000259" key="5">
    <source>
        <dbReference type="PROSITE" id="PS50977"/>
    </source>
</evidence>
<keyword evidence="7" id="KW-1185">Reference proteome</keyword>
<keyword evidence="3" id="KW-0804">Transcription</keyword>
<comment type="caution">
    <text evidence="6">The sequence shown here is derived from an EMBL/GenBank/DDBJ whole genome shotgun (WGS) entry which is preliminary data.</text>
</comment>
<proteinExistence type="predicted"/>
<sequence length="236" mass="25159">MVSGRRSPAAGLRAYHGVVAKGSGSASADRSVATASSRELILDAARELIASRGYDGMVISDLCARSGLPASSIYYHFGNKLGVLAALLDRTFGELHAAFPDPTSYGPGDPLERFEAWFTAACRSLDQRPEYLRLLLAISVGSHKDTELVGDTVRRIRDYAHASWVSALTPIFGAEQAEFVDQLAVLGRAVTDGLAVTNSFDGMSYSSHVAPFVEMIRGLAERRGHGSSGGPQRSAK</sequence>
<reference evidence="6 7" key="1">
    <citation type="journal article" date="2019" name="Int. J. Syst. Evol. Microbiol.">
        <title>The Global Catalogue of Microorganisms (GCM) 10K type strain sequencing project: providing services to taxonomists for standard genome sequencing and annotation.</title>
        <authorList>
            <consortium name="The Broad Institute Genomics Platform"/>
            <consortium name="The Broad Institute Genome Sequencing Center for Infectious Disease"/>
            <person name="Wu L."/>
            <person name="Ma J."/>
        </authorList>
    </citation>
    <scope>NUCLEOTIDE SEQUENCE [LARGE SCALE GENOMIC DNA]</scope>
    <source>
        <strain evidence="6 7">JCM 16009</strain>
    </source>
</reference>
<gene>
    <name evidence="6" type="ORF">GCM10009836_00490</name>
</gene>
<evidence type="ECO:0000313" key="6">
    <source>
        <dbReference type="EMBL" id="GAA1826803.1"/>
    </source>
</evidence>
<evidence type="ECO:0000256" key="1">
    <source>
        <dbReference type="ARBA" id="ARBA00023015"/>
    </source>
</evidence>
<dbReference type="InterPro" id="IPR036271">
    <property type="entry name" value="Tet_transcr_reg_TetR-rel_C_sf"/>
</dbReference>
<organism evidence="6 7">
    <name type="scientific">Pseudonocardia ailaonensis</name>
    <dbReference type="NCBI Taxonomy" id="367279"/>
    <lineage>
        <taxon>Bacteria</taxon>
        <taxon>Bacillati</taxon>
        <taxon>Actinomycetota</taxon>
        <taxon>Actinomycetes</taxon>
        <taxon>Pseudonocardiales</taxon>
        <taxon>Pseudonocardiaceae</taxon>
        <taxon>Pseudonocardia</taxon>
    </lineage>
</organism>
<dbReference type="SUPFAM" id="SSF46689">
    <property type="entry name" value="Homeodomain-like"/>
    <property type="match status" value="1"/>
</dbReference>
<evidence type="ECO:0000313" key="7">
    <source>
        <dbReference type="Proteomes" id="UP001500449"/>
    </source>
</evidence>
<dbReference type="InterPro" id="IPR050109">
    <property type="entry name" value="HTH-type_TetR-like_transc_reg"/>
</dbReference>
<keyword evidence="1" id="KW-0805">Transcription regulation</keyword>
<protein>
    <recommendedName>
        <fullName evidence="5">HTH tetR-type domain-containing protein</fullName>
    </recommendedName>
</protein>
<evidence type="ECO:0000256" key="2">
    <source>
        <dbReference type="ARBA" id="ARBA00023125"/>
    </source>
</evidence>
<accession>A0ABN2MH46</accession>
<dbReference type="PANTHER" id="PTHR30055:SF234">
    <property type="entry name" value="HTH-TYPE TRANSCRIPTIONAL REGULATOR BETI"/>
    <property type="match status" value="1"/>
</dbReference>
<dbReference type="PROSITE" id="PS50977">
    <property type="entry name" value="HTH_TETR_2"/>
    <property type="match status" value="1"/>
</dbReference>
<dbReference type="Proteomes" id="UP001500449">
    <property type="component" value="Unassembled WGS sequence"/>
</dbReference>
<dbReference type="EMBL" id="BAAAQK010000001">
    <property type="protein sequence ID" value="GAA1826803.1"/>
    <property type="molecule type" value="Genomic_DNA"/>
</dbReference>
<dbReference type="Pfam" id="PF00440">
    <property type="entry name" value="TetR_N"/>
    <property type="match status" value="1"/>
</dbReference>
<dbReference type="Gene3D" id="1.10.357.10">
    <property type="entry name" value="Tetracycline Repressor, domain 2"/>
    <property type="match status" value="1"/>
</dbReference>
<dbReference type="PANTHER" id="PTHR30055">
    <property type="entry name" value="HTH-TYPE TRANSCRIPTIONAL REGULATOR RUTR"/>
    <property type="match status" value="1"/>
</dbReference>
<keyword evidence="2 4" id="KW-0238">DNA-binding</keyword>
<evidence type="ECO:0000256" key="4">
    <source>
        <dbReference type="PROSITE-ProRule" id="PRU00335"/>
    </source>
</evidence>
<name>A0ABN2MH46_9PSEU</name>
<feature type="domain" description="HTH tetR-type" evidence="5">
    <location>
        <begin position="35"/>
        <end position="95"/>
    </location>
</feature>